<evidence type="ECO:0000313" key="1">
    <source>
        <dbReference type="EMBL" id="MEQ2423756.1"/>
    </source>
</evidence>
<keyword evidence="2" id="KW-1185">Reference proteome</keyword>
<dbReference type="EMBL" id="JBBMFM010000004">
    <property type="protein sequence ID" value="MEQ2423756.1"/>
    <property type="molecule type" value="Genomic_DNA"/>
</dbReference>
<proteinExistence type="predicted"/>
<accession>A0ABV1D037</accession>
<protein>
    <recommendedName>
        <fullName evidence="3">4,5-dihydroxyphthalate decarboxylase</fullName>
    </recommendedName>
</protein>
<organism evidence="1 2">
    <name type="scientific">Enterocloster hominis</name>
    <name type="common">ex Hitch et al. 2024</name>
    <dbReference type="NCBI Taxonomy" id="1917870"/>
    <lineage>
        <taxon>Bacteria</taxon>
        <taxon>Bacillati</taxon>
        <taxon>Bacillota</taxon>
        <taxon>Clostridia</taxon>
        <taxon>Lachnospirales</taxon>
        <taxon>Lachnospiraceae</taxon>
        <taxon>Enterocloster</taxon>
    </lineage>
</organism>
<name>A0ABV1D037_9FIRM</name>
<comment type="caution">
    <text evidence="1">The sequence shown here is derived from an EMBL/GenBank/DDBJ whole genome shotgun (WGS) entry which is preliminary data.</text>
</comment>
<dbReference type="SUPFAM" id="SSF53850">
    <property type="entry name" value="Periplasmic binding protein-like II"/>
    <property type="match status" value="1"/>
</dbReference>
<dbReference type="Gene3D" id="3.40.190.10">
    <property type="entry name" value="Periplasmic binding protein-like II"/>
    <property type="match status" value="1"/>
</dbReference>
<gene>
    <name evidence="1" type="ORF">WMQ36_02100</name>
</gene>
<reference evidence="1 2" key="1">
    <citation type="submission" date="2024-03" db="EMBL/GenBank/DDBJ databases">
        <title>Human intestinal bacterial collection.</title>
        <authorList>
            <person name="Pauvert C."/>
            <person name="Hitch T.C.A."/>
            <person name="Clavel T."/>
        </authorList>
    </citation>
    <scope>NUCLEOTIDE SEQUENCE [LARGE SCALE GENOMIC DNA]</scope>
    <source>
        <strain evidence="1 2">CLA-SR-H021</strain>
    </source>
</reference>
<dbReference type="RefSeq" id="WP_008720388.1">
    <property type="nucleotide sequence ID" value="NZ_JBBMFM010000004.1"/>
</dbReference>
<sequence length="290" mass="31803">MSQAKEVSIVLDTYPHTSAIKDGSLSDPDIKLNFTEYRPISKSFDDMLRDQPFDICEMALGTFLQGLDSKTPIRLLPIVMGGEFHHGSLWYNPALGAMGPADLKGKKVGVRAYTQTTGVWVRGMLSEQFGVSSGDVTWVTTEAPHAADYKCPPNVELAQGADLADMVRSGELAAVIMGTKQGAPKGLERLVPDVDGAITEWFEKHQAVPINHMVVFREGADIDAVHKVYDLLAAGLSKAYPAEGRSGRFALQCGVKNVWNAVEMAMKYSYEQGLISRVFTMNEIFHESFL</sequence>
<dbReference type="Proteomes" id="UP001454086">
    <property type="component" value="Unassembled WGS sequence"/>
</dbReference>
<evidence type="ECO:0008006" key="3">
    <source>
        <dbReference type="Google" id="ProtNLM"/>
    </source>
</evidence>
<evidence type="ECO:0000313" key="2">
    <source>
        <dbReference type="Proteomes" id="UP001454086"/>
    </source>
</evidence>